<dbReference type="Gene3D" id="2.30.42.10">
    <property type="match status" value="2"/>
</dbReference>
<dbReference type="PROSITE" id="PS50106">
    <property type="entry name" value="PDZ"/>
    <property type="match status" value="2"/>
</dbReference>
<gene>
    <name evidence="13" type="ORF">SAMN04488038_1168</name>
</gene>
<comment type="similarity">
    <text evidence="2">Belongs to the peptidase S1C family.</text>
</comment>
<dbReference type="InterPro" id="IPR041489">
    <property type="entry name" value="PDZ_6"/>
</dbReference>
<dbReference type="AlphaFoldDB" id="A0A1H9LF46"/>
<protein>
    <submittedName>
        <fullName evidence="13">Serine protease Do</fullName>
    </submittedName>
</protein>
<keyword evidence="5" id="KW-0677">Repeat</keyword>
<evidence type="ECO:0000313" key="14">
    <source>
        <dbReference type="Proteomes" id="UP000199233"/>
    </source>
</evidence>
<dbReference type="SMART" id="SM00228">
    <property type="entry name" value="PDZ"/>
    <property type="match status" value="2"/>
</dbReference>
<name>A0A1H9LF46_9GAMM</name>
<dbReference type="NCBIfam" id="TIGR02037">
    <property type="entry name" value="degP_htrA_DO"/>
    <property type="match status" value="1"/>
</dbReference>
<dbReference type="SUPFAM" id="SSF50156">
    <property type="entry name" value="PDZ domain-like"/>
    <property type="match status" value="2"/>
</dbReference>
<feature type="binding site" evidence="10">
    <location>
        <position position="161"/>
    </location>
    <ligand>
        <name>substrate</name>
    </ligand>
</feature>
<dbReference type="InterPro" id="IPR036034">
    <property type="entry name" value="PDZ_sf"/>
</dbReference>
<dbReference type="InterPro" id="IPR011782">
    <property type="entry name" value="Pept_S1C_Do"/>
</dbReference>
<evidence type="ECO:0000256" key="1">
    <source>
        <dbReference type="ARBA" id="ARBA00004418"/>
    </source>
</evidence>
<keyword evidence="4 11" id="KW-0732">Signal</keyword>
<dbReference type="PANTHER" id="PTHR22939:SF129">
    <property type="entry name" value="SERINE PROTEASE HTRA2, MITOCHONDRIAL"/>
    <property type="match status" value="1"/>
</dbReference>
<feature type="active site" description="Charge relay system" evidence="9">
    <location>
        <position position="234"/>
    </location>
</feature>
<feature type="domain" description="PDZ" evidence="12">
    <location>
        <begin position="281"/>
        <end position="370"/>
    </location>
</feature>
<keyword evidence="8" id="KW-0720">Serine protease</keyword>
<dbReference type="Pfam" id="PF13365">
    <property type="entry name" value="Trypsin_2"/>
    <property type="match status" value="1"/>
</dbReference>
<dbReference type="Proteomes" id="UP000199233">
    <property type="component" value="Unassembled WGS sequence"/>
</dbReference>
<dbReference type="InterPro" id="IPR001478">
    <property type="entry name" value="PDZ"/>
</dbReference>
<feature type="binding site" evidence="10">
    <location>
        <begin position="232"/>
        <end position="234"/>
    </location>
    <ligand>
        <name>substrate</name>
    </ligand>
</feature>
<organism evidence="13 14">
    <name type="scientific">Solimonas aquatica</name>
    <dbReference type="NCBI Taxonomy" id="489703"/>
    <lineage>
        <taxon>Bacteria</taxon>
        <taxon>Pseudomonadati</taxon>
        <taxon>Pseudomonadota</taxon>
        <taxon>Gammaproteobacteria</taxon>
        <taxon>Nevskiales</taxon>
        <taxon>Nevskiaceae</taxon>
        <taxon>Solimonas</taxon>
    </lineage>
</organism>
<evidence type="ECO:0000259" key="12">
    <source>
        <dbReference type="PROSITE" id="PS50106"/>
    </source>
</evidence>
<dbReference type="RefSeq" id="WP_093289124.1">
    <property type="nucleotide sequence ID" value="NZ_FOFS01000016.1"/>
</dbReference>
<dbReference type="GO" id="GO:0004252">
    <property type="term" value="F:serine-type endopeptidase activity"/>
    <property type="evidence" value="ECO:0007669"/>
    <property type="project" value="InterPro"/>
</dbReference>
<dbReference type="SUPFAM" id="SSF50494">
    <property type="entry name" value="Trypsin-like serine proteases"/>
    <property type="match status" value="1"/>
</dbReference>
<keyword evidence="7" id="KW-0378">Hydrolase</keyword>
<reference evidence="13 14" key="1">
    <citation type="submission" date="2016-10" db="EMBL/GenBank/DDBJ databases">
        <authorList>
            <person name="de Groot N.N."/>
        </authorList>
    </citation>
    <scope>NUCLEOTIDE SEQUENCE [LARGE SCALE GENOMIC DNA]</scope>
    <source>
        <strain evidence="13 14">DSM 25927</strain>
    </source>
</reference>
<evidence type="ECO:0000256" key="2">
    <source>
        <dbReference type="ARBA" id="ARBA00010541"/>
    </source>
</evidence>
<dbReference type="InterPro" id="IPR001940">
    <property type="entry name" value="Peptidase_S1C"/>
</dbReference>
<dbReference type="EMBL" id="FOFS01000016">
    <property type="protein sequence ID" value="SER10056.1"/>
    <property type="molecule type" value="Genomic_DNA"/>
</dbReference>
<proteinExistence type="inferred from homology"/>
<dbReference type="InterPro" id="IPR009003">
    <property type="entry name" value="Peptidase_S1_PA"/>
</dbReference>
<evidence type="ECO:0000313" key="13">
    <source>
        <dbReference type="EMBL" id="SER10056.1"/>
    </source>
</evidence>
<dbReference type="GO" id="GO:0042597">
    <property type="term" value="C:periplasmic space"/>
    <property type="evidence" value="ECO:0007669"/>
    <property type="project" value="UniProtKB-SubCell"/>
</dbReference>
<sequence length="482" mass="50071">MSKSLALKIFAPLAVSASILGAAFMMSSAPPPAHADIPVPAPQAASGLPVQGGLPSLAPMLKPVLPAVVNISVTGEVEVQSQLAPFMNDPLFRRFFGAPEQQEEPQEREFQSVGSGVIIDAAKGYVVTNAHVVENAKDIKVKLNDDRQFEAKLIGRDPQTDIAVLQIKADKLTALPLGNSDGLQVGDFVVAIGSPFNLRQTVTSGIVSALGRTGVSDGLGDFIQTDASINPGNSGGALVNLRGELVGVPSMIYSRSGGNIGIGFAIPVNLIKSVQTQLIAHGSIERGRIGLVGGQEVTPELAKALNLPTSRGALVARVLPGSPADKAGLKAGDLIVSANGRELADFAQLRNIVGLLRVGDKVALHLYRDGKERDVSVTIGKDSGATTATSGGQELTPRLAGATFGVVDDSTRDADVDAGIVVKTVKPNSAAARAGLRQGDIIIAVNRQPVTTLEEFSKLTSAKGQLLLQLRRGQGALFLILQ</sequence>
<comment type="subcellular location">
    <subcellularLocation>
        <location evidence="1">Periplasm</location>
    </subcellularLocation>
</comment>
<dbReference type="Pfam" id="PF17820">
    <property type="entry name" value="PDZ_6"/>
    <property type="match status" value="1"/>
</dbReference>
<evidence type="ECO:0000256" key="11">
    <source>
        <dbReference type="SAM" id="SignalP"/>
    </source>
</evidence>
<feature type="active site" description="Charge relay system" evidence="9">
    <location>
        <position position="161"/>
    </location>
</feature>
<evidence type="ECO:0000256" key="9">
    <source>
        <dbReference type="PIRSR" id="PIRSR611782-1"/>
    </source>
</evidence>
<evidence type="ECO:0000256" key="7">
    <source>
        <dbReference type="ARBA" id="ARBA00022801"/>
    </source>
</evidence>
<keyword evidence="3 13" id="KW-0645">Protease</keyword>
<evidence type="ECO:0000256" key="5">
    <source>
        <dbReference type="ARBA" id="ARBA00022737"/>
    </source>
</evidence>
<dbReference type="Pfam" id="PF13180">
    <property type="entry name" value="PDZ_2"/>
    <property type="match status" value="1"/>
</dbReference>
<feature type="domain" description="PDZ" evidence="12">
    <location>
        <begin position="376"/>
        <end position="474"/>
    </location>
</feature>
<dbReference type="GO" id="GO:0006508">
    <property type="term" value="P:proteolysis"/>
    <property type="evidence" value="ECO:0007669"/>
    <property type="project" value="UniProtKB-KW"/>
</dbReference>
<feature type="active site" description="Charge relay system" evidence="9">
    <location>
        <position position="131"/>
    </location>
</feature>
<dbReference type="STRING" id="489703.SAMN04488038_1168"/>
<dbReference type="GO" id="GO:0012501">
    <property type="term" value="P:programmed cell death"/>
    <property type="evidence" value="ECO:0007669"/>
    <property type="project" value="TreeGrafter"/>
</dbReference>
<dbReference type="PRINTS" id="PR00834">
    <property type="entry name" value="PROTEASES2C"/>
</dbReference>
<dbReference type="OrthoDB" id="9758917at2"/>
<dbReference type="CDD" id="cd10839">
    <property type="entry name" value="cpPDZ1_DegP-like"/>
    <property type="match status" value="1"/>
</dbReference>
<dbReference type="PANTHER" id="PTHR22939">
    <property type="entry name" value="SERINE PROTEASE FAMILY S1C HTRA-RELATED"/>
    <property type="match status" value="1"/>
</dbReference>
<dbReference type="Gene3D" id="2.40.10.120">
    <property type="match status" value="1"/>
</dbReference>
<keyword evidence="14" id="KW-1185">Reference proteome</keyword>
<evidence type="ECO:0000256" key="10">
    <source>
        <dbReference type="PIRSR" id="PIRSR611782-2"/>
    </source>
</evidence>
<evidence type="ECO:0000256" key="4">
    <source>
        <dbReference type="ARBA" id="ARBA00022729"/>
    </source>
</evidence>
<accession>A0A1H9LF46</accession>
<feature type="signal peptide" evidence="11">
    <location>
        <begin position="1"/>
        <end position="35"/>
    </location>
</feature>
<feature type="binding site" evidence="10">
    <location>
        <position position="131"/>
    </location>
    <ligand>
        <name>substrate</name>
    </ligand>
</feature>
<evidence type="ECO:0000256" key="3">
    <source>
        <dbReference type="ARBA" id="ARBA00022670"/>
    </source>
</evidence>
<evidence type="ECO:0000256" key="6">
    <source>
        <dbReference type="ARBA" id="ARBA00022764"/>
    </source>
</evidence>
<evidence type="ECO:0000256" key="8">
    <source>
        <dbReference type="ARBA" id="ARBA00022825"/>
    </source>
</evidence>
<feature type="chain" id="PRO_5039716432" evidence="11">
    <location>
        <begin position="36"/>
        <end position="482"/>
    </location>
</feature>
<keyword evidence="6" id="KW-0574">Periplasm</keyword>